<proteinExistence type="predicted"/>
<evidence type="ECO:0000313" key="2">
    <source>
        <dbReference type="Proteomes" id="UP000712281"/>
    </source>
</evidence>
<organism evidence="1 2">
    <name type="scientific">Brassica cretica</name>
    <name type="common">Mustard</name>
    <dbReference type="NCBI Taxonomy" id="69181"/>
    <lineage>
        <taxon>Eukaryota</taxon>
        <taxon>Viridiplantae</taxon>
        <taxon>Streptophyta</taxon>
        <taxon>Embryophyta</taxon>
        <taxon>Tracheophyta</taxon>
        <taxon>Spermatophyta</taxon>
        <taxon>Magnoliopsida</taxon>
        <taxon>eudicotyledons</taxon>
        <taxon>Gunneridae</taxon>
        <taxon>Pentapetalae</taxon>
        <taxon>rosids</taxon>
        <taxon>malvids</taxon>
        <taxon>Brassicales</taxon>
        <taxon>Brassicaceae</taxon>
        <taxon>Brassiceae</taxon>
        <taxon>Brassica</taxon>
    </lineage>
</organism>
<sequence length="53" mass="5725">MSSDCGSSLLAHAANTITMEIACSVTRDRRYQSYVVQGGPQWLSSLLEAEAGY</sequence>
<dbReference type="AlphaFoldDB" id="A0A8S9G3G5"/>
<name>A0A8S9G3G5_BRACR</name>
<comment type="caution">
    <text evidence="1">The sequence shown here is derived from an EMBL/GenBank/DDBJ whole genome shotgun (WGS) entry which is preliminary data.</text>
</comment>
<accession>A0A8S9G3G5</accession>
<protein>
    <submittedName>
        <fullName evidence="1">Uncharacterized protein</fullName>
    </submittedName>
</protein>
<evidence type="ECO:0000313" key="1">
    <source>
        <dbReference type="EMBL" id="KAF2539794.1"/>
    </source>
</evidence>
<dbReference type="Proteomes" id="UP000712281">
    <property type="component" value="Unassembled WGS sequence"/>
</dbReference>
<reference evidence="1" key="1">
    <citation type="submission" date="2019-12" db="EMBL/GenBank/DDBJ databases">
        <title>Genome sequencing and annotation of Brassica cretica.</title>
        <authorList>
            <person name="Studholme D.J."/>
            <person name="Sarris P.F."/>
        </authorList>
    </citation>
    <scope>NUCLEOTIDE SEQUENCE</scope>
    <source>
        <strain evidence="1">PFS-001/15</strain>
        <tissue evidence="1">Leaf</tissue>
    </source>
</reference>
<gene>
    <name evidence="1" type="ORF">F2Q68_00021516</name>
</gene>
<dbReference type="EMBL" id="QGKW02002228">
    <property type="protein sequence ID" value="KAF2539794.1"/>
    <property type="molecule type" value="Genomic_DNA"/>
</dbReference>